<dbReference type="GO" id="GO:0004853">
    <property type="term" value="F:uroporphyrinogen decarboxylase activity"/>
    <property type="evidence" value="ECO:0007669"/>
    <property type="project" value="InterPro"/>
</dbReference>
<dbReference type="PANTHER" id="PTHR47099">
    <property type="entry name" value="METHYLCOBAMIDE:COM METHYLTRANSFERASE MTBA"/>
    <property type="match status" value="1"/>
</dbReference>
<gene>
    <name evidence="2" type="ordered locus">Awo_c11770</name>
</gene>
<dbReference type="KEGG" id="awo:Awo_c11770"/>
<evidence type="ECO:0000259" key="1">
    <source>
        <dbReference type="Pfam" id="PF01208"/>
    </source>
</evidence>
<dbReference type="Proteomes" id="UP000007177">
    <property type="component" value="Chromosome"/>
</dbReference>
<dbReference type="STRING" id="931626.Awo_c11770"/>
<feature type="domain" description="Uroporphyrinogen decarboxylase (URO-D)" evidence="1">
    <location>
        <begin position="85"/>
        <end position="318"/>
    </location>
</feature>
<organism evidence="2 3">
    <name type="scientific">Acetobacterium woodii (strain ATCC 29683 / DSM 1030 / JCM 2381 / KCTC 1655 / WB1)</name>
    <dbReference type="NCBI Taxonomy" id="931626"/>
    <lineage>
        <taxon>Bacteria</taxon>
        <taxon>Bacillati</taxon>
        <taxon>Bacillota</taxon>
        <taxon>Clostridia</taxon>
        <taxon>Eubacteriales</taxon>
        <taxon>Eubacteriaceae</taxon>
        <taxon>Acetobacterium</taxon>
    </lineage>
</organism>
<proteinExistence type="predicted"/>
<evidence type="ECO:0000313" key="2">
    <source>
        <dbReference type="EMBL" id="AFA47961.1"/>
    </source>
</evidence>
<sequence length="354" mass="40218">MNNEQANAATDPQAMPMDPNYIIPPFLVYQFEKDITDRENMELFYNHKVPHWVPNYYADFNFRGPLKLDYDRPGGGIGTSGFDWFGQEWVFVPEAGAPMVKPGAPFITDITKWETQIKFPDLDAIDWEKDAAGYKQFDNKDRMNACIAVQGPFERLHDMLGFEETLIAFLEEPEAVSDFISAMADFKIKYFKILRDYYDVDVVCAHDDLASAANGFFSVEIFNKILKPHYKRMVDAVHDLGMYYQFHSCGKAQMYVPEFVDIGVDCWESAQVMNDLMKIKKEYGDKLLIAGGMDSQGVIDVVGISEEAIRQHVRAQIDLLAPGGGFMPTGFFTTGGMVTMVDEIARYGSAFYRK</sequence>
<dbReference type="Gene3D" id="3.20.20.210">
    <property type="match status" value="1"/>
</dbReference>
<dbReference type="OrthoDB" id="1774878at2"/>
<dbReference type="Pfam" id="PF01208">
    <property type="entry name" value="URO-D"/>
    <property type="match status" value="1"/>
</dbReference>
<dbReference type="HOGENOM" id="CLU_054162_1_0_9"/>
<protein>
    <recommendedName>
        <fullName evidence="1">Uroporphyrinogen decarboxylase (URO-D) domain-containing protein</fullName>
    </recommendedName>
</protein>
<name>H6LDI9_ACEWD</name>
<dbReference type="EMBL" id="CP002987">
    <property type="protein sequence ID" value="AFA47961.1"/>
    <property type="molecule type" value="Genomic_DNA"/>
</dbReference>
<keyword evidence="3" id="KW-1185">Reference proteome</keyword>
<dbReference type="AlphaFoldDB" id="H6LDI9"/>
<reference evidence="3" key="1">
    <citation type="submission" date="2011-07" db="EMBL/GenBank/DDBJ databases">
        <title>Complete genome sequence of Acetobacterium woodii.</title>
        <authorList>
            <person name="Poehlein A."/>
            <person name="Schmidt S."/>
            <person name="Kaster A.-K."/>
            <person name="Goenrich M."/>
            <person name="Vollmers J."/>
            <person name="Thuermer A."/>
            <person name="Gottschalk G."/>
            <person name="Thauer R.K."/>
            <person name="Daniel R."/>
            <person name="Mueller V."/>
        </authorList>
    </citation>
    <scope>NUCLEOTIDE SEQUENCE [LARGE SCALE GENOMIC DNA]</scope>
    <source>
        <strain evidence="3">ATCC 29683 / DSM 1030 / JCM 2381 / KCTC 1655 / WB1</strain>
    </source>
</reference>
<reference evidence="2 3" key="2">
    <citation type="journal article" date="2012" name="PLoS ONE">
        <title>An ancient pathway combining carbon dioxide fixation with the generation and utilization of a sodium ion gradient for ATP synthesis.</title>
        <authorList>
            <person name="Poehlein A."/>
            <person name="Schmidt S."/>
            <person name="Kaster A.K."/>
            <person name="Goenrich M."/>
            <person name="Vollmers J."/>
            <person name="Thurmer A."/>
            <person name="Bertsch J."/>
            <person name="Schuchmann K."/>
            <person name="Voigt B."/>
            <person name="Hecker M."/>
            <person name="Daniel R."/>
            <person name="Thauer R.K."/>
            <person name="Gottschalk G."/>
            <person name="Muller V."/>
        </authorList>
    </citation>
    <scope>NUCLEOTIDE SEQUENCE [LARGE SCALE GENOMIC DNA]</scope>
    <source>
        <strain evidence="3">ATCC 29683 / DSM 1030 / JCM 2381 / KCTC 1655 / WB1</strain>
    </source>
</reference>
<accession>H6LDI9</accession>
<dbReference type="SUPFAM" id="SSF51726">
    <property type="entry name" value="UROD/MetE-like"/>
    <property type="match status" value="1"/>
</dbReference>
<dbReference type="eggNOG" id="COG0407">
    <property type="taxonomic scope" value="Bacteria"/>
</dbReference>
<dbReference type="GO" id="GO:0006779">
    <property type="term" value="P:porphyrin-containing compound biosynthetic process"/>
    <property type="evidence" value="ECO:0007669"/>
    <property type="project" value="InterPro"/>
</dbReference>
<dbReference type="PANTHER" id="PTHR47099:SF1">
    <property type="entry name" value="METHYLCOBAMIDE:COM METHYLTRANSFERASE MTBA"/>
    <property type="match status" value="1"/>
</dbReference>
<evidence type="ECO:0000313" key="3">
    <source>
        <dbReference type="Proteomes" id="UP000007177"/>
    </source>
</evidence>
<dbReference type="InterPro" id="IPR052024">
    <property type="entry name" value="Methanogen_methyltrans"/>
</dbReference>
<dbReference type="InterPro" id="IPR038071">
    <property type="entry name" value="UROD/MetE-like_sf"/>
</dbReference>
<dbReference type="InterPro" id="IPR000257">
    <property type="entry name" value="Uroporphyrinogen_deCOase"/>
</dbReference>
<dbReference type="RefSeq" id="WP_014355564.1">
    <property type="nucleotide sequence ID" value="NC_016894.1"/>
</dbReference>